<evidence type="ECO:0000256" key="1">
    <source>
        <dbReference type="SAM" id="MobiDB-lite"/>
    </source>
</evidence>
<dbReference type="Proteomes" id="UP001432027">
    <property type="component" value="Unassembled WGS sequence"/>
</dbReference>
<comment type="caution">
    <text evidence="2">The sequence shown here is derived from an EMBL/GenBank/DDBJ whole genome shotgun (WGS) entry which is preliminary data.</text>
</comment>
<dbReference type="AlphaFoldDB" id="A0AAV5UN61"/>
<evidence type="ECO:0000313" key="2">
    <source>
        <dbReference type="EMBL" id="GMT07344.1"/>
    </source>
</evidence>
<organism evidence="2 3">
    <name type="scientific">Pristionchus entomophagus</name>
    <dbReference type="NCBI Taxonomy" id="358040"/>
    <lineage>
        <taxon>Eukaryota</taxon>
        <taxon>Metazoa</taxon>
        <taxon>Ecdysozoa</taxon>
        <taxon>Nematoda</taxon>
        <taxon>Chromadorea</taxon>
        <taxon>Rhabditida</taxon>
        <taxon>Rhabditina</taxon>
        <taxon>Diplogasteromorpha</taxon>
        <taxon>Diplogasteroidea</taxon>
        <taxon>Neodiplogasteridae</taxon>
        <taxon>Pristionchus</taxon>
    </lineage>
</organism>
<keyword evidence="3" id="KW-1185">Reference proteome</keyword>
<dbReference type="EMBL" id="BTSX01000006">
    <property type="protein sequence ID" value="GMT07344.1"/>
    <property type="molecule type" value="Genomic_DNA"/>
</dbReference>
<protein>
    <submittedName>
        <fullName evidence="2">Uncharacterized protein</fullName>
    </submittedName>
</protein>
<reference evidence="2" key="1">
    <citation type="submission" date="2023-10" db="EMBL/GenBank/DDBJ databases">
        <title>Genome assembly of Pristionchus species.</title>
        <authorList>
            <person name="Yoshida K."/>
            <person name="Sommer R.J."/>
        </authorList>
    </citation>
    <scope>NUCLEOTIDE SEQUENCE</scope>
    <source>
        <strain evidence="2">RS0144</strain>
    </source>
</reference>
<name>A0AAV5UN61_9BILA</name>
<evidence type="ECO:0000313" key="3">
    <source>
        <dbReference type="Proteomes" id="UP001432027"/>
    </source>
</evidence>
<sequence>MLYLRPVIITLHTITNESHSSLHTKNSFSGSGPLAIVQFSVDLIPVRQSDLPSPQKSADAHEEEGDEFHHGDHAHSQPQPRVSRDVRDEGHQRIRGTLRVALHLKRFEVDMNHESVSLVPVYARLSSDEILVCELATAKLK</sequence>
<proteinExistence type="predicted"/>
<accession>A0AAV5UN61</accession>
<feature type="non-terminal residue" evidence="2">
    <location>
        <position position="141"/>
    </location>
</feature>
<feature type="region of interest" description="Disordered" evidence="1">
    <location>
        <begin position="48"/>
        <end position="90"/>
    </location>
</feature>
<gene>
    <name evidence="2" type="ORF">PENTCL1PPCAC_29518</name>
</gene>